<dbReference type="OrthoDB" id="9795838at2"/>
<dbReference type="SUPFAM" id="SSF56300">
    <property type="entry name" value="Metallo-dependent phosphatases"/>
    <property type="match status" value="1"/>
</dbReference>
<proteinExistence type="predicted"/>
<dbReference type="GO" id="GO:0016787">
    <property type="term" value="F:hydrolase activity"/>
    <property type="evidence" value="ECO:0007669"/>
    <property type="project" value="UniProtKB-KW"/>
</dbReference>
<dbReference type="NCBIfam" id="TIGR04123">
    <property type="entry name" value="P_estr_lig_assc"/>
    <property type="match status" value="1"/>
</dbReference>
<keyword evidence="1" id="KW-0540">Nuclease</keyword>
<evidence type="ECO:0000313" key="2">
    <source>
        <dbReference type="Proteomes" id="UP000319897"/>
    </source>
</evidence>
<dbReference type="PANTHER" id="PTHR39323">
    <property type="entry name" value="BLR1149 PROTEIN"/>
    <property type="match status" value="1"/>
</dbReference>
<organism evidence="1 2">
    <name type="scientific">Sandaracinobacter neustonicus</name>
    <dbReference type="NCBI Taxonomy" id="1715348"/>
    <lineage>
        <taxon>Bacteria</taxon>
        <taxon>Pseudomonadati</taxon>
        <taxon>Pseudomonadota</taxon>
        <taxon>Alphaproteobacteria</taxon>
        <taxon>Sphingomonadales</taxon>
        <taxon>Sphingosinicellaceae</taxon>
        <taxon>Sandaracinobacter</taxon>
    </lineage>
</organism>
<reference evidence="1 2" key="1">
    <citation type="submission" date="2019-06" db="EMBL/GenBank/DDBJ databases">
        <authorList>
            <person name="Lee I."/>
            <person name="Jang G.I."/>
            <person name="Hwang C.Y."/>
        </authorList>
    </citation>
    <scope>NUCLEOTIDE SEQUENCE [LARGE SCALE GENOMIC DNA]</scope>
    <source>
        <strain evidence="1 2">PAMC 28131</strain>
    </source>
</reference>
<protein>
    <submittedName>
        <fullName evidence="1">Ligase-associated DNA damage response endonuclease PdeM</fullName>
        <ecNumber evidence="1">3.1.-.-</ecNumber>
    </submittedName>
</protein>
<dbReference type="PIRSF" id="PIRSF000887">
    <property type="entry name" value="Pesterase_MJ0037"/>
    <property type="match status" value="1"/>
</dbReference>
<dbReference type="InterPro" id="IPR026336">
    <property type="entry name" value="PdeM-like"/>
</dbReference>
<dbReference type="EC" id="3.1.-.-" evidence="1"/>
<dbReference type="AlphaFoldDB" id="A0A501XKR8"/>
<keyword evidence="1" id="KW-0255">Endonuclease</keyword>
<evidence type="ECO:0000313" key="1">
    <source>
        <dbReference type="EMBL" id="TPE61045.1"/>
    </source>
</evidence>
<name>A0A501XKR8_9SPHN</name>
<keyword evidence="2" id="KW-1185">Reference proteome</keyword>
<dbReference type="PANTHER" id="PTHR39323:SF1">
    <property type="entry name" value="BLR1149 PROTEIN"/>
    <property type="match status" value="1"/>
</dbReference>
<comment type="caution">
    <text evidence="1">The sequence shown here is derived from an EMBL/GenBank/DDBJ whole genome shotgun (WGS) entry which is preliminary data.</text>
</comment>
<accession>A0A501XKR8</accession>
<dbReference type="InterPro" id="IPR029052">
    <property type="entry name" value="Metallo-depent_PP-like"/>
</dbReference>
<dbReference type="GO" id="GO:0004519">
    <property type="term" value="F:endonuclease activity"/>
    <property type="evidence" value="ECO:0007669"/>
    <property type="project" value="UniProtKB-KW"/>
</dbReference>
<gene>
    <name evidence="1" type="primary">pdeM</name>
    <name evidence="1" type="ORF">FJQ54_09070</name>
</gene>
<dbReference type="Proteomes" id="UP000319897">
    <property type="component" value="Unassembled WGS sequence"/>
</dbReference>
<sequence length="233" mass="25136">MGDVSLSFPLLQLGDSRFRALPCGALFWEEEQMLLVADLHLEKGSAFAAKGWLLPPHDSQDTLQRLLTAVRRTGARRVAALGDSFHDQRGAGRLPGPARELLSQLFEAADWLWITGNHDGDSGAGLGGTAEVELQLRGIWLRHEAEPGCTAPEISGHFHPKVRVPLRGGRQVARRCMARAGDRLVLPAYGAYAGGLFVDDPAFVQALGRAPDALVALEQGFVQVNAAKGEMVE</sequence>
<dbReference type="Gene3D" id="3.60.21.10">
    <property type="match status" value="1"/>
</dbReference>
<dbReference type="GO" id="GO:0016874">
    <property type="term" value="F:ligase activity"/>
    <property type="evidence" value="ECO:0007669"/>
    <property type="project" value="UniProtKB-KW"/>
</dbReference>
<dbReference type="RefSeq" id="WP_140928103.1">
    <property type="nucleotide sequence ID" value="NZ_VFSU01000024.1"/>
</dbReference>
<keyword evidence="1" id="KW-0436">Ligase</keyword>
<dbReference type="InterPro" id="IPR024173">
    <property type="entry name" value="Pesterase_MJ0037-like"/>
</dbReference>
<keyword evidence="1" id="KW-0378">Hydrolase</keyword>
<dbReference type="EMBL" id="VFSU01000024">
    <property type="protein sequence ID" value="TPE61045.1"/>
    <property type="molecule type" value="Genomic_DNA"/>
</dbReference>